<name>A0A9P7JBZ5_9AGAM</name>
<keyword evidence="1" id="KW-0812">Transmembrane</keyword>
<dbReference type="AlphaFoldDB" id="A0A9P7JBZ5"/>
<keyword evidence="1" id="KW-1133">Transmembrane helix</keyword>
<dbReference type="Proteomes" id="UP000807769">
    <property type="component" value="Unassembled WGS sequence"/>
</dbReference>
<proteinExistence type="predicted"/>
<dbReference type="RefSeq" id="XP_041191721.1">
    <property type="nucleotide sequence ID" value="XM_041343005.1"/>
</dbReference>
<evidence type="ECO:0000313" key="4">
    <source>
        <dbReference type="Proteomes" id="UP000807769"/>
    </source>
</evidence>
<reference evidence="3" key="1">
    <citation type="journal article" date="2020" name="New Phytol.">
        <title>Comparative genomics reveals dynamic genome evolution in host specialist ectomycorrhizal fungi.</title>
        <authorList>
            <person name="Lofgren L.A."/>
            <person name="Nguyen N.H."/>
            <person name="Vilgalys R."/>
            <person name="Ruytinx J."/>
            <person name="Liao H.L."/>
            <person name="Branco S."/>
            <person name="Kuo A."/>
            <person name="LaButti K."/>
            <person name="Lipzen A."/>
            <person name="Andreopoulos W."/>
            <person name="Pangilinan J."/>
            <person name="Riley R."/>
            <person name="Hundley H."/>
            <person name="Na H."/>
            <person name="Barry K."/>
            <person name="Grigoriev I.V."/>
            <person name="Stajich J.E."/>
            <person name="Kennedy P.G."/>
        </authorList>
    </citation>
    <scope>NUCLEOTIDE SEQUENCE</scope>
    <source>
        <strain evidence="3">MN1</strain>
    </source>
</reference>
<evidence type="ECO:0000256" key="2">
    <source>
        <dbReference type="SAM" id="SignalP"/>
    </source>
</evidence>
<evidence type="ECO:0000313" key="3">
    <source>
        <dbReference type="EMBL" id="KAG1814260.1"/>
    </source>
</evidence>
<evidence type="ECO:0000256" key="1">
    <source>
        <dbReference type="SAM" id="Phobius"/>
    </source>
</evidence>
<feature type="chain" id="PRO_5040513195" evidence="2">
    <location>
        <begin position="22"/>
        <end position="202"/>
    </location>
</feature>
<dbReference type="EMBL" id="JABBWG010000021">
    <property type="protein sequence ID" value="KAG1814260.1"/>
    <property type="molecule type" value="Genomic_DNA"/>
</dbReference>
<feature type="signal peptide" evidence="2">
    <location>
        <begin position="1"/>
        <end position="21"/>
    </location>
</feature>
<sequence length="202" mass="22386">MHAYALLRSPLLVATVALAHAMKCGQFTLPIFSFLISSLSVSASPSDGFFAEGVNSPSNERDISLRFSLSQPAIRPSSASMTLIYLFPSASIPSRHCFLMNHRTGVITHSLTSHSNTYHHRSFVFARQSVFMTGNWMRWIYVLLVAFVLISVYTNVDFARVAIDNVCHKVDLGAVLLVHVTTRPGLAESGAQEYNLKPRTRI</sequence>
<organism evidence="3 4">
    <name type="scientific">Suillus subaureus</name>
    <dbReference type="NCBI Taxonomy" id="48587"/>
    <lineage>
        <taxon>Eukaryota</taxon>
        <taxon>Fungi</taxon>
        <taxon>Dikarya</taxon>
        <taxon>Basidiomycota</taxon>
        <taxon>Agaricomycotina</taxon>
        <taxon>Agaricomycetes</taxon>
        <taxon>Agaricomycetidae</taxon>
        <taxon>Boletales</taxon>
        <taxon>Suillineae</taxon>
        <taxon>Suillaceae</taxon>
        <taxon>Suillus</taxon>
    </lineage>
</organism>
<gene>
    <name evidence="3" type="ORF">BJ212DRAFT_360415</name>
</gene>
<keyword evidence="1" id="KW-0472">Membrane</keyword>
<keyword evidence="2" id="KW-0732">Signal</keyword>
<comment type="caution">
    <text evidence="3">The sequence shown here is derived from an EMBL/GenBank/DDBJ whole genome shotgun (WGS) entry which is preliminary data.</text>
</comment>
<protein>
    <submittedName>
        <fullName evidence="3">Uncharacterized protein</fullName>
    </submittedName>
</protein>
<accession>A0A9P7JBZ5</accession>
<feature type="transmembrane region" description="Helical" evidence="1">
    <location>
        <begin position="136"/>
        <end position="156"/>
    </location>
</feature>
<keyword evidence="4" id="KW-1185">Reference proteome</keyword>
<dbReference type="GeneID" id="64637021"/>
<dbReference type="OrthoDB" id="10531351at2759"/>